<protein>
    <submittedName>
        <fullName evidence="1">Uncharacterized protein</fullName>
    </submittedName>
</protein>
<comment type="caution">
    <text evidence="1">The sequence shown here is derived from an EMBL/GenBank/DDBJ whole genome shotgun (WGS) entry which is preliminary data.</text>
</comment>
<reference evidence="1" key="1">
    <citation type="journal article" date="2023" name="Mol. Phylogenet. Evol.">
        <title>Genome-scale phylogeny and comparative genomics of the fungal order Sordariales.</title>
        <authorList>
            <person name="Hensen N."/>
            <person name="Bonometti L."/>
            <person name="Westerberg I."/>
            <person name="Brannstrom I.O."/>
            <person name="Guillou S."/>
            <person name="Cros-Aarteil S."/>
            <person name="Calhoun S."/>
            <person name="Haridas S."/>
            <person name="Kuo A."/>
            <person name="Mondo S."/>
            <person name="Pangilinan J."/>
            <person name="Riley R."/>
            <person name="LaButti K."/>
            <person name="Andreopoulos B."/>
            <person name="Lipzen A."/>
            <person name="Chen C."/>
            <person name="Yan M."/>
            <person name="Daum C."/>
            <person name="Ng V."/>
            <person name="Clum A."/>
            <person name="Steindorff A."/>
            <person name="Ohm R.A."/>
            <person name="Martin F."/>
            <person name="Silar P."/>
            <person name="Natvig D.O."/>
            <person name="Lalanne C."/>
            <person name="Gautier V."/>
            <person name="Ament-Velasquez S.L."/>
            <person name="Kruys A."/>
            <person name="Hutchinson M.I."/>
            <person name="Powell A.J."/>
            <person name="Barry K."/>
            <person name="Miller A.N."/>
            <person name="Grigoriev I.V."/>
            <person name="Debuchy R."/>
            <person name="Gladieux P."/>
            <person name="Hiltunen Thoren M."/>
            <person name="Johannesson H."/>
        </authorList>
    </citation>
    <scope>NUCLEOTIDE SEQUENCE</scope>
    <source>
        <strain evidence="1">CBS 955.72</strain>
    </source>
</reference>
<dbReference type="Proteomes" id="UP001275084">
    <property type="component" value="Unassembled WGS sequence"/>
</dbReference>
<gene>
    <name evidence="1" type="ORF">B0T25DRAFT_522267</name>
</gene>
<dbReference type="EMBL" id="JAUIQD010000007">
    <property type="protein sequence ID" value="KAK3344305.1"/>
    <property type="molecule type" value="Genomic_DNA"/>
</dbReference>
<evidence type="ECO:0000313" key="2">
    <source>
        <dbReference type="Proteomes" id="UP001275084"/>
    </source>
</evidence>
<evidence type="ECO:0000313" key="1">
    <source>
        <dbReference type="EMBL" id="KAK3344305.1"/>
    </source>
</evidence>
<keyword evidence="2" id="KW-1185">Reference proteome</keyword>
<organism evidence="1 2">
    <name type="scientific">Lasiosphaeria hispida</name>
    <dbReference type="NCBI Taxonomy" id="260671"/>
    <lineage>
        <taxon>Eukaryota</taxon>
        <taxon>Fungi</taxon>
        <taxon>Dikarya</taxon>
        <taxon>Ascomycota</taxon>
        <taxon>Pezizomycotina</taxon>
        <taxon>Sordariomycetes</taxon>
        <taxon>Sordariomycetidae</taxon>
        <taxon>Sordariales</taxon>
        <taxon>Lasiosphaeriaceae</taxon>
        <taxon>Lasiosphaeria</taxon>
    </lineage>
</organism>
<proteinExistence type="predicted"/>
<accession>A0AAJ0H9P0</accession>
<reference evidence="1" key="2">
    <citation type="submission" date="2023-06" db="EMBL/GenBank/DDBJ databases">
        <authorList>
            <consortium name="Lawrence Berkeley National Laboratory"/>
            <person name="Haridas S."/>
            <person name="Hensen N."/>
            <person name="Bonometti L."/>
            <person name="Westerberg I."/>
            <person name="Brannstrom I.O."/>
            <person name="Guillou S."/>
            <person name="Cros-Aarteil S."/>
            <person name="Calhoun S."/>
            <person name="Kuo A."/>
            <person name="Mondo S."/>
            <person name="Pangilinan J."/>
            <person name="Riley R."/>
            <person name="Labutti K."/>
            <person name="Andreopoulos B."/>
            <person name="Lipzen A."/>
            <person name="Chen C."/>
            <person name="Yanf M."/>
            <person name="Daum C."/>
            <person name="Ng V."/>
            <person name="Clum A."/>
            <person name="Steindorff A."/>
            <person name="Ohm R."/>
            <person name="Martin F."/>
            <person name="Silar P."/>
            <person name="Natvig D."/>
            <person name="Lalanne C."/>
            <person name="Gautier V."/>
            <person name="Ament-Velasquez S.L."/>
            <person name="Kruys A."/>
            <person name="Hutchinson M.I."/>
            <person name="Powell A.J."/>
            <person name="Barry K."/>
            <person name="Miller A.N."/>
            <person name="Grigoriev I.V."/>
            <person name="Debuchy R."/>
            <person name="Gladieux P."/>
            <person name="Thoren M.H."/>
            <person name="Johannesson H."/>
        </authorList>
    </citation>
    <scope>NUCLEOTIDE SEQUENCE</scope>
    <source>
        <strain evidence="1">CBS 955.72</strain>
    </source>
</reference>
<sequence length="125" mass="13680">MLAISRFTVQVGTPKPEVRLARAINAFTLDLEKQDEAQFQILRRQSPPAAEGIINITEGLNRRLNVTSKPYGTRLVQILEAVQLVSRAGDIVVGGAQGMTASGVWACVRFCLKVSTQVVLFLPRC</sequence>
<name>A0AAJ0H9P0_9PEZI</name>
<dbReference type="AlphaFoldDB" id="A0AAJ0H9P0"/>